<name>A0A5J4X5X1_9EUKA</name>
<dbReference type="InterPro" id="IPR011050">
    <property type="entry name" value="Pectin_lyase_fold/virulence"/>
</dbReference>
<sequence length="731" mass="80163">MRLFSLYVVVLLMMNIIHVCAVANVKTLEGAMGWGETDMKKKIVHLSEGRYLTNGLDVARKHLSLHGSKHTEIQPDGTASQKAIFAGEEAHISLQNLRFKTAGSLIAIVERNSKIVFERNTLIGITIGNCFEINGGELIISNLKLEFENINDRRISNLVNFGNLSGKLHVLKTSISNIVVYGDRPLFGDGIEGEISLTNCKFNQVHIDNSSTSNFVNNIIGSQNVFIQDCKFIDVENALVGGVVNGLNSNGNLQVVKSLFKSCHNTKHITESVSNKGYHSDIVTGNAVFKDDTFEYCSSQDFGGSIPFISNGNLIIKNVRFRRCTSYGGKGGAIYFEGNGELSINDVSFKECRSLGQNIGQGGAIYIEGNGYHAIREVSFKGCQVSGKETSQGGTIYSKGGLNKFSDVSIKQSSASITGSSLSSIDTDQYSSLGGGIMAIDWLNGSVISDVSFKSCVAGSGGGIYLDSASDRVKFSDVRFFKNIASVSGGGAIFSRDTNMIYLRLCKFSKNQASGSEYGSDLHFSALGLNSQNADILQIKKDIIYKSKSSSAGSRVYIAGIGQQIDWLPDPKVWPIPIWEEILLNVATGIVVCAIIALYICFCYKCCGKCCCECCGKCCQEHRQIINVNQNQQMQQMQQRNGNRDVIVSDNAYIPQYGAQQPYPTLQANPTYQYPSQQNEFPLPPLLQNQSNDNTQVQYKPYQLEQQFNAMFSQPPPQNLQIPFGKEDFLQ</sequence>
<keyword evidence="1" id="KW-0472">Membrane</keyword>
<protein>
    <recommendedName>
        <fullName evidence="4">Right handed beta helix domain-containing protein</fullName>
    </recommendedName>
</protein>
<organism evidence="2 3">
    <name type="scientific">Streblomastix strix</name>
    <dbReference type="NCBI Taxonomy" id="222440"/>
    <lineage>
        <taxon>Eukaryota</taxon>
        <taxon>Metamonada</taxon>
        <taxon>Preaxostyla</taxon>
        <taxon>Oxymonadida</taxon>
        <taxon>Streblomastigidae</taxon>
        <taxon>Streblomastix</taxon>
    </lineage>
</organism>
<keyword evidence="1" id="KW-1133">Transmembrane helix</keyword>
<gene>
    <name evidence="2" type="ORF">EZS28_002296</name>
</gene>
<evidence type="ECO:0008006" key="4">
    <source>
        <dbReference type="Google" id="ProtNLM"/>
    </source>
</evidence>
<dbReference type="AlphaFoldDB" id="A0A5J4X5X1"/>
<keyword evidence="1" id="KW-0812">Transmembrane</keyword>
<dbReference type="SUPFAM" id="SSF51126">
    <property type="entry name" value="Pectin lyase-like"/>
    <property type="match status" value="2"/>
</dbReference>
<evidence type="ECO:0000256" key="1">
    <source>
        <dbReference type="SAM" id="Phobius"/>
    </source>
</evidence>
<feature type="transmembrane region" description="Helical" evidence="1">
    <location>
        <begin position="6"/>
        <end position="25"/>
    </location>
</feature>
<feature type="transmembrane region" description="Helical" evidence="1">
    <location>
        <begin position="582"/>
        <end position="600"/>
    </location>
</feature>
<dbReference type="EMBL" id="SNRW01000275">
    <property type="protein sequence ID" value="KAA6402186.1"/>
    <property type="molecule type" value="Genomic_DNA"/>
</dbReference>
<dbReference type="Proteomes" id="UP000324800">
    <property type="component" value="Unassembled WGS sequence"/>
</dbReference>
<comment type="caution">
    <text evidence="2">The sequence shown here is derived from an EMBL/GenBank/DDBJ whole genome shotgun (WGS) entry which is preliminary data.</text>
</comment>
<accession>A0A5J4X5X1</accession>
<proteinExistence type="predicted"/>
<evidence type="ECO:0000313" key="3">
    <source>
        <dbReference type="Proteomes" id="UP000324800"/>
    </source>
</evidence>
<reference evidence="2 3" key="1">
    <citation type="submission" date="2019-03" db="EMBL/GenBank/DDBJ databases">
        <title>Single cell metagenomics reveals metabolic interactions within the superorganism composed of flagellate Streblomastix strix and complex community of Bacteroidetes bacteria on its surface.</title>
        <authorList>
            <person name="Treitli S.C."/>
            <person name="Kolisko M."/>
            <person name="Husnik F."/>
            <person name="Keeling P."/>
            <person name="Hampl V."/>
        </authorList>
    </citation>
    <scope>NUCLEOTIDE SEQUENCE [LARGE SCALE GENOMIC DNA]</scope>
    <source>
        <strain evidence="2">ST1C</strain>
    </source>
</reference>
<evidence type="ECO:0000313" key="2">
    <source>
        <dbReference type="EMBL" id="KAA6402186.1"/>
    </source>
</evidence>